<comment type="similarity">
    <text evidence="1">Belongs to the FrmR/RcnR family.</text>
</comment>
<protein>
    <submittedName>
        <fullName evidence="2">Metal-sensing transcriptional repressor</fullName>
    </submittedName>
</protein>
<dbReference type="PANTHER" id="PTHR33677">
    <property type="entry name" value="TRANSCRIPTIONAL REPRESSOR FRMR-RELATED"/>
    <property type="match status" value="1"/>
</dbReference>
<dbReference type="AlphaFoldDB" id="A0A6I4TW36"/>
<dbReference type="EMBL" id="WTYJ01000003">
    <property type="protein sequence ID" value="MXP00416.1"/>
    <property type="molecule type" value="Genomic_DNA"/>
</dbReference>
<dbReference type="Pfam" id="PF02583">
    <property type="entry name" value="Trns_repr_metal"/>
    <property type="match status" value="1"/>
</dbReference>
<comment type="caution">
    <text evidence="2">The sequence shown here is derived from an EMBL/GenBank/DDBJ whole genome shotgun (WGS) entry which is preliminary data.</text>
</comment>
<gene>
    <name evidence="2" type="ORF">GRI97_15600</name>
</gene>
<sequence length="91" mass="9945">MAHHSHDRDRILARVRRIGGLIAAIERSVEGDAPCRDTLHLVAGVRGAVGGLMDELIEEQLREHVAAPGLSDAERSEAAQEIATLLRRYAK</sequence>
<dbReference type="Gene3D" id="1.20.58.1000">
    <property type="entry name" value="Metal-sensitive repressor, helix protomer"/>
    <property type="match status" value="1"/>
</dbReference>
<dbReference type="CDD" id="cd10153">
    <property type="entry name" value="RcnR-FrmR-like_DUF156"/>
    <property type="match status" value="1"/>
</dbReference>
<dbReference type="GO" id="GO:0045892">
    <property type="term" value="P:negative regulation of DNA-templated transcription"/>
    <property type="evidence" value="ECO:0007669"/>
    <property type="project" value="UniProtKB-ARBA"/>
</dbReference>
<dbReference type="PANTHER" id="PTHR33677:SF5">
    <property type="entry name" value="TRANSCRIPTIONAL REPRESSOR FRMR"/>
    <property type="match status" value="1"/>
</dbReference>
<evidence type="ECO:0000313" key="2">
    <source>
        <dbReference type="EMBL" id="MXP00416.1"/>
    </source>
</evidence>
<dbReference type="InterPro" id="IPR003735">
    <property type="entry name" value="Metal_Tscrpt_repr"/>
</dbReference>
<dbReference type="InterPro" id="IPR038390">
    <property type="entry name" value="Metal_Tscrpt_repr_sf"/>
</dbReference>
<keyword evidence="3" id="KW-1185">Reference proteome</keyword>
<evidence type="ECO:0000256" key="1">
    <source>
        <dbReference type="ARBA" id="ARBA00005260"/>
    </source>
</evidence>
<organism evidence="2 3">
    <name type="scientific">Croceibacterium xixiisoli</name>
    <dbReference type="NCBI Taxonomy" id="1476466"/>
    <lineage>
        <taxon>Bacteria</taxon>
        <taxon>Pseudomonadati</taxon>
        <taxon>Pseudomonadota</taxon>
        <taxon>Alphaproteobacteria</taxon>
        <taxon>Sphingomonadales</taxon>
        <taxon>Erythrobacteraceae</taxon>
        <taxon>Croceibacterium</taxon>
    </lineage>
</organism>
<accession>A0A6I4TW36</accession>
<dbReference type="RefSeq" id="WP_161392120.1">
    <property type="nucleotide sequence ID" value="NZ_JBHSCP010000002.1"/>
</dbReference>
<dbReference type="GO" id="GO:0003677">
    <property type="term" value="F:DNA binding"/>
    <property type="evidence" value="ECO:0007669"/>
    <property type="project" value="InterPro"/>
</dbReference>
<evidence type="ECO:0000313" key="3">
    <source>
        <dbReference type="Proteomes" id="UP000469430"/>
    </source>
</evidence>
<name>A0A6I4TW36_9SPHN</name>
<dbReference type="GO" id="GO:0046872">
    <property type="term" value="F:metal ion binding"/>
    <property type="evidence" value="ECO:0007669"/>
    <property type="project" value="InterPro"/>
</dbReference>
<proteinExistence type="inferred from homology"/>
<dbReference type="OrthoDB" id="9806052at2"/>
<dbReference type="Proteomes" id="UP000469430">
    <property type="component" value="Unassembled WGS sequence"/>
</dbReference>
<reference evidence="2 3" key="1">
    <citation type="submission" date="2019-12" db="EMBL/GenBank/DDBJ databases">
        <title>Genomic-based taxomic classification of the family Erythrobacteraceae.</title>
        <authorList>
            <person name="Xu L."/>
        </authorList>
    </citation>
    <scope>NUCLEOTIDE SEQUENCE [LARGE SCALE GENOMIC DNA]</scope>
    <source>
        <strain evidence="2 3">S36</strain>
    </source>
</reference>